<reference evidence="1" key="1">
    <citation type="submission" date="2021-05" db="EMBL/GenBank/DDBJ databases">
        <authorList>
            <person name="Khan N."/>
        </authorList>
    </citation>
    <scope>NUCLEOTIDE SEQUENCE</scope>
</reference>
<protein>
    <submittedName>
        <fullName evidence="1">Uncharacterized protein</fullName>
    </submittedName>
</protein>
<accession>A0A8J2IKX4</accession>
<proteinExistence type="predicted"/>
<sequence length="123" mass="13238">MSVLTFSKHSSTVTCLPSHITTCQQQQRQRGRLMVARAFTAASEKPAGSIGGGGSGVSSGTHCLKSYHFAEVEIGDLQRLAATEPAYRHAPAIGAEYDKAGVWINGNEEECIIVSLFLRLLFL</sequence>
<evidence type="ECO:0000313" key="2">
    <source>
        <dbReference type="Proteomes" id="UP000693738"/>
    </source>
</evidence>
<evidence type="ECO:0000313" key="1">
    <source>
        <dbReference type="EMBL" id="CAG7559305.1"/>
    </source>
</evidence>
<dbReference type="EMBL" id="CAJSTJ010000129">
    <property type="protein sequence ID" value="CAG7559305.1"/>
    <property type="molecule type" value="Genomic_DNA"/>
</dbReference>
<organism evidence="1 2">
    <name type="scientific">Fusarium equiseti</name>
    <name type="common">Fusarium scirpi</name>
    <dbReference type="NCBI Taxonomy" id="61235"/>
    <lineage>
        <taxon>Eukaryota</taxon>
        <taxon>Fungi</taxon>
        <taxon>Dikarya</taxon>
        <taxon>Ascomycota</taxon>
        <taxon>Pezizomycotina</taxon>
        <taxon>Sordariomycetes</taxon>
        <taxon>Hypocreomycetidae</taxon>
        <taxon>Hypocreales</taxon>
        <taxon>Nectriaceae</taxon>
        <taxon>Fusarium</taxon>
        <taxon>Fusarium incarnatum-equiseti species complex</taxon>
    </lineage>
</organism>
<dbReference type="Proteomes" id="UP000693738">
    <property type="component" value="Unassembled WGS sequence"/>
</dbReference>
<comment type="caution">
    <text evidence="1">The sequence shown here is derived from an EMBL/GenBank/DDBJ whole genome shotgun (WGS) entry which is preliminary data.</text>
</comment>
<gene>
    <name evidence="1" type="ORF">FEQUK3_LOCUS5022</name>
</gene>
<name>A0A8J2IKX4_FUSEQ</name>
<dbReference type="AlphaFoldDB" id="A0A8J2IKX4"/>